<dbReference type="InterPro" id="IPR013783">
    <property type="entry name" value="Ig-like_fold"/>
</dbReference>
<dbReference type="Gene3D" id="3.20.20.300">
    <property type="entry name" value="Glycoside hydrolase, family 3, N-terminal domain"/>
    <property type="match status" value="1"/>
</dbReference>
<proteinExistence type="inferred from homology"/>
<dbReference type="Gene3D" id="2.60.40.10">
    <property type="entry name" value="Immunoglobulins"/>
    <property type="match status" value="1"/>
</dbReference>
<dbReference type="PROSITE" id="PS51318">
    <property type="entry name" value="TAT"/>
    <property type="match status" value="1"/>
</dbReference>
<organism evidence="9 10">
    <name type="scientific">Natrinema salaciae</name>
    <dbReference type="NCBI Taxonomy" id="1186196"/>
    <lineage>
        <taxon>Archaea</taxon>
        <taxon>Methanobacteriati</taxon>
        <taxon>Methanobacteriota</taxon>
        <taxon>Stenosarchaea group</taxon>
        <taxon>Halobacteria</taxon>
        <taxon>Halobacteriales</taxon>
        <taxon>Natrialbaceae</taxon>
        <taxon>Natrinema</taxon>
    </lineage>
</organism>
<evidence type="ECO:0000313" key="9">
    <source>
        <dbReference type="EMBL" id="SEP79178.1"/>
    </source>
</evidence>
<dbReference type="SMART" id="SM01217">
    <property type="entry name" value="Fn3_like"/>
    <property type="match status" value="1"/>
</dbReference>
<dbReference type="EC" id="3.2.1.21" evidence="3"/>
<evidence type="ECO:0000256" key="4">
    <source>
        <dbReference type="ARBA" id="ARBA00022729"/>
    </source>
</evidence>
<evidence type="ECO:0000313" key="10">
    <source>
        <dbReference type="Proteomes" id="UP000199114"/>
    </source>
</evidence>
<accession>A0A1H9ATD1</accession>
<keyword evidence="5" id="KW-0378">Hydrolase</keyword>
<evidence type="ECO:0000259" key="8">
    <source>
        <dbReference type="SMART" id="SM01217"/>
    </source>
</evidence>
<dbReference type="PANTHER" id="PTHR30620">
    <property type="entry name" value="PERIPLASMIC BETA-GLUCOSIDASE-RELATED"/>
    <property type="match status" value="1"/>
</dbReference>
<feature type="region of interest" description="Disordered" evidence="7">
    <location>
        <begin position="840"/>
        <end position="870"/>
    </location>
</feature>
<feature type="compositionally biased region" description="Basic and acidic residues" evidence="7">
    <location>
        <begin position="845"/>
        <end position="870"/>
    </location>
</feature>
<name>A0A1H9ATD1_9EURY</name>
<dbReference type="Gene3D" id="3.40.50.1700">
    <property type="entry name" value="Glycoside hydrolase family 3 C-terminal domain"/>
    <property type="match status" value="1"/>
</dbReference>
<evidence type="ECO:0000256" key="5">
    <source>
        <dbReference type="ARBA" id="ARBA00022801"/>
    </source>
</evidence>
<dbReference type="InterPro" id="IPR017853">
    <property type="entry name" value="GH"/>
</dbReference>
<dbReference type="Pfam" id="PF14310">
    <property type="entry name" value="Fn3-like"/>
    <property type="match status" value="1"/>
</dbReference>
<dbReference type="AlphaFoldDB" id="A0A1H9ATD1"/>
<dbReference type="GO" id="GO:0008422">
    <property type="term" value="F:beta-glucosidase activity"/>
    <property type="evidence" value="ECO:0007669"/>
    <property type="project" value="UniProtKB-EC"/>
</dbReference>
<keyword evidence="4" id="KW-0732">Signal</keyword>
<comment type="catalytic activity">
    <reaction evidence="1">
        <text>Hydrolysis of terminal, non-reducing beta-D-glucosyl residues with release of beta-D-glucose.</text>
        <dbReference type="EC" id="3.2.1.21"/>
    </reaction>
</comment>
<dbReference type="STRING" id="1186196.SAMN04489841_0522"/>
<feature type="region of interest" description="Disordered" evidence="7">
    <location>
        <begin position="807"/>
        <end position="826"/>
    </location>
</feature>
<dbReference type="InterPro" id="IPR036962">
    <property type="entry name" value="Glyco_hydro_3_N_sf"/>
</dbReference>
<reference evidence="10" key="1">
    <citation type="submission" date="2016-10" db="EMBL/GenBank/DDBJ databases">
        <authorList>
            <person name="Varghese N."/>
            <person name="Submissions S."/>
        </authorList>
    </citation>
    <scope>NUCLEOTIDE SEQUENCE [LARGE SCALE GENOMIC DNA]</scope>
    <source>
        <strain evidence="10">DSM 25055</strain>
    </source>
</reference>
<dbReference type="InterPro" id="IPR051915">
    <property type="entry name" value="Cellulose_Degrad_GH3"/>
</dbReference>
<dbReference type="PRINTS" id="PR00133">
    <property type="entry name" value="GLHYDRLASE3"/>
</dbReference>
<dbReference type="EMBL" id="FOFD01000001">
    <property type="protein sequence ID" value="SEP79178.1"/>
    <property type="molecule type" value="Genomic_DNA"/>
</dbReference>
<feature type="domain" description="Fibronectin type III-like" evidence="8">
    <location>
        <begin position="725"/>
        <end position="798"/>
    </location>
</feature>
<dbReference type="SUPFAM" id="SSF52279">
    <property type="entry name" value="Beta-D-glucan exohydrolase, C-terminal domain"/>
    <property type="match status" value="1"/>
</dbReference>
<evidence type="ECO:0000256" key="7">
    <source>
        <dbReference type="SAM" id="MobiDB-lite"/>
    </source>
</evidence>
<protein>
    <recommendedName>
        <fullName evidence="3">beta-glucosidase</fullName>
        <ecNumber evidence="3">3.2.1.21</ecNumber>
    </recommendedName>
</protein>
<evidence type="ECO:0000256" key="2">
    <source>
        <dbReference type="ARBA" id="ARBA00005336"/>
    </source>
</evidence>
<dbReference type="InterPro" id="IPR036881">
    <property type="entry name" value="Glyco_hydro_3_C_sf"/>
</dbReference>
<dbReference type="InterPro" id="IPR006311">
    <property type="entry name" value="TAT_signal"/>
</dbReference>
<comment type="similarity">
    <text evidence="2">Belongs to the glycosyl hydrolase 3 family.</text>
</comment>
<gene>
    <name evidence="9" type="ORF">SAMN04489841_0522</name>
</gene>
<dbReference type="Pfam" id="PF00933">
    <property type="entry name" value="Glyco_hydro_3"/>
    <property type="match status" value="1"/>
</dbReference>
<dbReference type="InterPro" id="IPR002772">
    <property type="entry name" value="Glyco_hydro_3_C"/>
</dbReference>
<sequence>MSRNNQSEHGSESIDESRRTFMKATGAVTAASAVGVGTNTAAAGANEDDITELIEELSLEQKVGQMTQVAIDDLGEGFGPETAFDDHDDVDTLGQLLAEHHVGSVLNGGATGPTFDGEEFVAGLNDLQRYTVENTDHGIPFLWGGDALHGNTLLDGCTSFPQRLNMGATRDVELVEAAATHTGNEIAAMGGHWIFGPTVDVLRDMRWGRYFEGHSEDSMLLGELGRARARGFQRNGRVAATVKHFAGYGTPNTGKDRAHARTSMRDLRTRQLPAYRRALEEAETVMVNSGAVNGKPAHVSQWLLTQVLRERYGFDGVVLTDWDDFERLQSNHQYLPDTPDGWRRAVKQGLEAGIDMHMCGGETPPTAFIETTIDLVESGDVSEERIDESVRRILELKRRLGLFDQPCVDEDEIGDLVGGARDVSERLAKESLVLLANEDDVLPLEGTEDVLLTGPGIEGETPNRFLMQHGGWTLGWQGIEDGDLTEDGPRPRQNTIAGELADRLGDRLTHVPTEFEAAPYGSIYENFDNGFFDVTDEQEAAVVDAAETADTVVVVLGEGPHNEGFGDRDKMRFPEAQRDLVALLDAETDDDVPLVGVIVAGSPRGTDETFDRLDAVLFAGQPGSDTGVAVTDALFGDYNPSGRLPFTWEANVGHVPLFYDDYPPRQSVGAADGMVQFEFGHGLSYTDWEYAGLSLSTPAVEDPASTSTVTARVGVENTGDRAGEHIVEVYNTEFYGSVLQPQRRLMGFERVALQPGESATVDVELDLATLEVVPGDVPGDQAAVVEAGEYELSVGDETTTLTVENEASITDPEPAPGRYDIDGDGSEDFEDVMALYRRLKRRKRGESGRHESGHGRGNDRGGERGHEWDR</sequence>
<dbReference type="Proteomes" id="UP000199114">
    <property type="component" value="Unassembled WGS sequence"/>
</dbReference>
<dbReference type="InterPro" id="IPR001764">
    <property type="entry name" value="Glyco_hydro_3_N"/>
</dbReference>
<keyword evidence="6" id="KW-0326">Glycosidase</keyword>
<dbReference type="PANTHER" id="PTHR30620:SF16">
    <property type="entry name" value="LYSOSOMAL BETA GLUCOSIDASE"/>
    <property type="match status" value="1"/>
</dbReference>
<dbReference type="InterPro" id="IPR026891">
    <property type="entry name" value="Fn3-like"/>
</dbReference>
<dbReference type="Pfam" id="PF01915">
    <property type="entry name" value="Glyco_hydro_3_C"/>
    <property type="match status" value="1"/>
</dbReference>
<evidence type="ECO:0000256" key="1">
    <source>
        <dbReference type="ARBA" id="ARBA00000448"/>
    </source>
</evidence>
<evidence type="ECO:0000256" key="6">
    <source>
        <dbReference type="ARBA" id="ARBA00023295"/>
    </source>
</evidence>
<dbReference type="SUPFAM" id="SSF51445">
    <property type="entry name" value="(Trans)glycosidases"/>
    <property type="match status" value="1"/>
</dbReference>
<dbReference type="GO" id="GO:0009251">
    <property type="term" value="P:glucan catabolic process"/>
    <property type="evidence" value="ECO:0007669"/>
    <property type="project" value="TreeGrafter"/>
</dbReference>
<keyword evidence="10" id="KW-1185">Reference proteome</keyword>
<evidence type="ECO:0000256" key="3">
    <source>
        <dbReference type="ARBA" id="ARBA00012744"/>
    </source>
</evidence>